<dbReference type="InterPro" id="IPR000253">
    <property type="entry name" value="FHA_dom"/>
</dbReference>
<keyword evidence="4" id="KW-0472">Membrane</keyword>
<dbReference type="Gene3D" id="2.40.10.120">
    <property type="match status" value="1"/>
</dbReference>
<feature type="domain" description="FHA" evidence="5">
    <location>
        <begin position="21"/>
        <end position="70"/>
    </location>
</feature>
<dbReference type="GO" id="GO:0004252">
    <property type="term" value="F:serine-type endopeptidase activity"/>
    <property type="evidence" value="ECO:0007669"/>
    <property type="project" value="InterPro"/>
</dbReference>
<evidence type="ECO:0000256" key="4">
    <source>
        <dbReference type="SAM" id="Phobius"/>
    </source>
</evidence>
<dbReference type="InterPro" id="IPR051201">
    <property type="entry name" value="Chloro_Bact_Ser_Proteases"/>
</dbReference>
<dbReference type="EMBL" id="VUJW01000006">
    <property type="protein sequence ID" value="KAA1426741.1"/>
    <property type="molecule type" value="Genomic_DNA"/>
</dbReference>
<dbReference type="PRINTS" id="PR00834">
    <property type="entry name" value="PROTEASES2C"/>
</dbReference>
<keyword evidence="2" id="KW-0645">Protease</keyword>
<keyword evidence="7" id="KW-1185">Reference proteome</keyword>
<dbReference type="Proteomes" id="UP000324351">
    <property type="component" value="Unassembled WGS sequence"/>
</dbReference>
<comment type="caution">
    <text evidence="6">The sequence shown here is derived from an EMBL/GenBank/DDBJ whole genome shotgun (WGS) entry which is preliminary data.</text>
</comment>
<dbReference type="InterPro" id="IPR009003">
    <property type="entry name" value="Peptidase_S1_PA"/>
</dbReference>
<evidence type="ECO:0000256" key="2">
    <source>
        <dbReference type="ARBA" id="ARBA00022670"/>
    </source>
</evidence>
<dbReference type="GO" id="GO:0006508">
    <property type="term" value="P:proteolysis"/>
    <property type="evidence" value="ECO:0007669"/>
    <property type="project" value="UniProtKB-KW"/>
</dbReference>
<evidence type="ECO:0000256" key="1">
    <source>
        <dbReference type="ARBA" id="ARBA00022553"/>
    </source>
</evidence>
<dbReference type="SMART" id="SM00240">
    <property type="entry name" value="FHA"/>
    <property type="match status" value="2"/>
</dbReference>
<organism evidence="6 7">
    <name type="scientific">Nocardioides antri</name>
    <dbReference type="NCBI Taxonomy" id="2607659"/>
    <lineage>
        <taxon>Bacteria</taxon>
        <taxon>Bacillati</taxon>
        <taxon>Actinomycetota</taxon>
        <taxon>Actinomycetes</taxon>
        <taxon>Propionibacteriales</taxon>
        <taxon>Nocardioidaceae</taxon>
        <taxon>Nocardioides</taxon>
    </lineage>
</organism>
<dbReference type="PANTHER" id="PTHR43343">
    <property type="entry name" value="PEPTIDASE S12"/>
    <property type="match status" value="1"/>
</dbReference>
<accession>A0A5B1M1V4</accession>
<gene>
    <name evidence="6" type="ORF">F0U47_12260</name>
</gene>
<keyword evidence="4" id="KW-1133">Transmembrane helix</keyword>
<name>A0A5B1M1V4_9ACTN</name>
<dbReference type="SUPFAM" id="SSF49879">
    <property type="entry name" value="SMAD/FHA domain"/>
    <property type="match status" value="2"/>
</dbReference>
<protein>
    <submittedName>
        <fullName evidence="6">FHA domain-containing protein</fullName>
    </submittedName>
</protein>
<feature type="transmembrane region" description="Helical" evidence="4">
    <location>
        <begin position="244"/>
        <end position="268"/>
    </location>
</feature>
<keyword evidence="4" id="KW-0812">Transmembrane</keyword>
<dbReference type="Pfam" id="PF13365">
    <property type="entry name" value="Trypsin_2"/>
    <property type="match status" value="1"/>
</dbReference>
<sequence>MTPLQIEAGGRSFTFDGTRPVTIGREPGSDVILTGDTVSRRHAEIRPDGTGWTLVDVGSSSGTFSGGTRVTELRLSGQGTVRIGGAAGEELRFTVVGARPATSAADVVLPPPGLQQTVVPGGALPGSFVPGPALLVRTGGSSRRFVPGTTVRIGRDPANEVVVDDSSVSRLHAVVESRPDGWWYVDRSSAGTFDGEDRVSSRKLTGPLTLMLGHPTAGVEVEVVPVVAAREAQKALAGRKRKRTALLVGGIAAAVLLVGGGITAAALLAGDDDEGGGGGDPTTAVAGLTESELDRAKSATVFLVAVSNGEPTHTGSGAIISDDGLILTNAHVADPGAPGFEPQDVSPDYLVVGIVPADDPDAPVELRYRAAPVATDGPLDLSVLRIDGDLDGNPVEGDLDLPEPLPIGDSEEVRTGDELVALGYPGLASVDLEDPFARSVTVTEGVASTIKAVPPFGEDAWIESDLRLGSGNSGGPTINDDGEIIGVNTEVRTRETQGEGGEGGVFTSGSALMRPTEWAEPVVAAAESGATYSSEWVDDVGADTPPDMGADAGLAAGGWSLDGAATCSATTSTADPQILAGAEIPGTVYAEFAAVGVPDGTPLELQFFTVNGSTQLGSTPGVWEYGPDETCVAFPVDIAEPIEGIAAVLVIGDLQVVNPVRFQ</sequence>
<dbReference type="InterPro" id="IPR001940">
    <property type="entry name" value="Peptidase_S1C"/>
</dbReference>
<reference evidence="6 7" key="2">
    <citation type="submission" date="2019-09" db="EMBL/GenBank/DDBJ databases">
        <authorList>
            <person name="Jin C."/>
        </authorList>
    </citation>
    <scope>NUCLEOTIDE SEQUENCE [LARGE SCALE GENOMIC DNA]</scope>
    <source>
        <strain evidence="6 7">BN140041</strain>
    </source>
</reference>
<feature type="domain" description="FHA" evidence="5">
    <location>
        <begin position="151"/>
        <end position="199"/>
    </location>
</feature>
<dbReference type="AlphaFoldDB" id="A0A5B1M1V4"/>
<keyword evidence="3" id="KW-0378">Hydrolase</keyword>
<dbReference type="Gene3D" id="2.60.200.20">
    <property type="match status" value="2"/>
</dbReference>
<dbReference type="SUPFAM" id="SSF50494">
    <property type="entry name" value="Trypsin-like serine proteases"/>
    <property type="match status" value="1"/>
</dbReference>
<evidence type="ECO:0000259" key="5">
    <source>
        <dbReference type="PROSITE" id="PS50006"/>
    </source>
</evidence>
<evidence type="ECO:0000256" key="3">
    <source>
        <dbReference type="ARBA" id="ARBA00022801"/>
    </source>
</evidence>
<dbReference type="PANTHER" id="PTHR43343:SF3">
    <property type="entry name" value="PROTEASE DO-LIKE 8, CHLOROPLASTIC"/>
    <property type="match status" value="1"/>
</dbReference>
<proteinExistence type="predicted"/>
<dbReference type="InterPro" id="IPR008984">
    <property type="entry name" value="SMAD_FHA_dom_sf"/>
</dbReference>
<keyword evidence="1" id="KW-0597">Phosphoprotein</keyword>
<evidence type="ECO:0000313" key="7">
    <source>
        <dbReference type="Proteomes" id="UP000324351"/>
    </source>
</evidence>
<dbReference type="Pfam" id="PF00498">
    <property type="entry name" value="FHA"/>
    <property type="match status" value="2"/>
</dbReference>
<reference evidence="6 7" key="1">
    <citation type="submission" date="2019-09" db="EMBL/GenBank/DDBJ databases">
        <title>Nocardioides panacisoli sp. nov., isolated from the soil of a ginseng field.</title>
        <authorList>
            <person name="Cho C."/>
        </authorList>
    </citation>
    <scope>NUCLEOTIDE SEQUENCE [LARGE SCALE GENOMIC DNA]</scope>
    <source>
        <strain evidence="6 7">BN140041</strain>
    </source>
</reference>
<dbReference type="RefSeq" id="WP_149750772.1">
    <property type="nucleotide sequence ID" value="NZ_VUJW01000006.1"/>
</dbReference>
<evidence type="ECO:0000313" key="6">
    <source>
        <dbReference type="EMBL" id="KAA1426741.1"/>
    </source>
</evidence>
<dbReference type="PROSITE" id="PS50006">
    <property type="entry name" value="FHA_DOMAIN"/>
    <property type="match status" value="2"/>
</dbReference>